<dbReference type="EMBL" id="CP031320">
    <property type="protein sequence ID" value="AXK32901.1"/>
    <property type="molecule type" value="Genomic_DNA"/>
</dbReference>
<dbReference type="KEGG" id="sarm:DVA86_09825"/>
<dbReference type="GO" id="GO:0004357">
    <property type="term" value="F:glutamate-cysteine ligase activity"/>
    <property type="evidence" value="ECO:0007669"/>
    <property type="project" value="UniProtKB-EC"/>
</dbReference>
<reference evidence="6 7" key="1">
    <citation type="submission" date="2018-07" db="EMBL/GenBank/DDBJ databases">
        <title>Draft genome of the type strain Streptomyces armeniacus ATCC 15676.</title>
        <authorList>
            <person name="Labana P."/>
            <person name="Gosse J.T."/>
            <person name="Boddy C.N."/>
        </authorList>
    </citation>
    <scope>NUCLEOTIDE SEQUENCE [LARGE SCALE GENOMIC DNA]</scope>
    <source>
        <strain evidence="6 7">ATCC 15676</strain>
    </source>
</reference>
<dbReference type="PANTHER" id="PTHR36510:SF1">
    <property type="entry name" value="GLUTAMATE--CYSTEINE LIGASE 2-RELATED"/>
    <property type="match status" value="1"/>
</dbReference>
<dbReference type="PANTHER" id="PTHR36510">
    <property type="entry name" value="GLUTAMATE--CYSTEINE LIGASE 2-RELATED"/>
    <property type="match status" value="1"/>
</dbReference>
<keyword evidence="3 5" id="KW-0067">ATP-binding</keyword>
<dbReference type="InterPro" id="IPR006336">
    <property type="entry name" value="GCS2"/>
</dbReference>
<evidence type="ECO:0000256" key="4">
    <source>
        <dbReference type="ARBA" id="ARBA00048819"/>
    </source>
</evidence>
<evidence type="ECO:0000313" key="6">
    <source>
        <dbReference type="EMBL" id="AXK32901.1"/>
    </source>
</evidence>
<sequence length="388" mass="41640">MSGSPASPRAAPPGDAPTMGVEEEYFLVHPGTRAPQPAGSAVAAHAARSVGDLVTGEFTEYQVEVRTPPRADAAALCAELVRLRGAACAAARTQGLRLCASGTAVAPVGTQALGDHPRYREGVAQYRAMLDDFAICALHVHAHCPDREAAVLVSNHLRPWLPLLVAMAANSPFHHGRETGYASWRAVIRSRFPCLGPPPYAESVEAYERMAEAMERSEAMLDARTPFWDIRPNSRFPTVEIRCMDVLPDIEDTVALAVLVRALVVAGLGRVRQGDPGPRPSAELLRAAYWRAARDGWTGSGVDPLDGRVAPFSVQAGWLVEEVRPVLEGNGDLALVRDFLRRLGTRGGGAERQRAAESRHGGLNGVVDDLVRRTARAGRTARTAPRPA</sequence>
<evidence type="ECO:0000256" key="1">
    <source>
        <dbReference type="ARBA" id="ARBA00022598"/>
    </source>
</evidence>
<dbReference type="HAMAP" id="MF_01609">
    <property type="entry name" value="Glu_cys_ligase_2"/>
    <property type="match status" value="1"/>
</dbReference>
<dbReference type="Proteomes" id="UP000254425">
    <property type="component" value="Chromosome"/>
</dbReference>
<comment type="similarity">
    <text evidence="5">Belongs to the glutamate--cysteine ligase type 2 family. YbdK subfamily.</text>
</comment>
<gene>
    <name evidence="6" type="ORF">DVA86_09825</name>
</gene>
<dbReference type="GO" id="GO:0042398">
    <property type="term" value="P:modified amino acid biosynthetic process"/>
    <property type="evidence" value="ECO:0007669"/>
    <property type="project" value="InterPro"/>
</dbReference>
<dbReference type="RefSeq" id="WP_208877423.1">
    <property type="nucleotide sequence ID" value="NZ_CP031320.1"/>
</dbReference>
<dbReference type="Gene3D" id="3.30.590.20">
    <property type="match status" value="1"/>
</dbReference>
<evidence type="ECO:0000313" key="7">
    <source>
        <dbReference type="Proteomes" id="UP000254425"/>
    </source>
</evidence>
<proteinExistence type="inferred from homology"/>
<comment type="catalytic activity">
    <reaction evidence="4 5">
        <text>L-cysteine + L-glutamate + ATP = gamma-L-glutamyl-L-cysteine + ADP + phosphate + H(+)</text>
        <dbReference type="Rhea" id="RHEA:13285"/>
        <dbReference type="ChEBI" id="CHEBI:15378"/>
        <dbReference type="ChEBI" id="CHEBI:29985"/>
        <dbReference type="ChEBI" id="CHEBI:30616"/>
        <dbReference type="ChEBI" id="CHEBI:35235"/>
        <dbReference type="ChEBI" id="CHEBI:43474"/>
        <dbReference type="ChEBI" id="CHEBI:58173"/>
        <dbReference type="ChEBI" id="CHEBI:456216"/>
        <dbReference type="EC" id="6.3.2.2"/>
    </reaction>
</comment>
<dbReference type="EC" id="6.3.2.2" evidence="5"/>
<name>A0A345XMN5_9ACTN</name>
<dbReference type="InterPro" id="IPR011793">
    <property type="entry name" value="YbdK"/>
</dbReference>
<dbReference type="GO" id="GO:0005524">
    <property type="term" value="F:ATP binding"/>
    <property type="evidence" value="ECO:0007669"/>
    <property type="project" value="UniProtKB-KW"/>
</dbReference>
<keyword evidence="1 5" id="KW-0436">Ligase</keyword>
<keyword evidence="2 5" id="KW-0547">Nucleotide-binding</keyword>
<organism evidence="6 7">
    <name type="scientific">Streptomyces armeniacus</name>
    <dbReference type="NCBI Taxonomy" id="83291"/>
    <lineage>
        <taxon>Bacteria</taxon>
        <taxon>Bacillati</taxon>
        <taxon>Actinomycetota</taxon>
        <taxon>Actinomycetes</taxon>
        <taxon>Kitasatosporales</taxon>
        <taxon>Streptomycetaceae</taxon>
        <taxon>Streptomyces</taxon>
    </lineage>
</organism>
<dbReference type="SUPFAM" id="SSF55931">
    <property type="entry name" value="Glutamine synthetase/guanido kinase"/>
    <property type="match status" value="1"/>
</dbReference>
<dbReference type="AlphaFoldDB" id="A0A345XMN5"/>
<dbReference type="NCBIfam" id="TIGR02050">
    <property type="entry name" value="gshA_cyan_rel"/>
    <property type="match status" value="1"/>
</dbReference>
<evidence type="ECO:0000256" key="3">
    <source>
        <dbReference type="ARBA" id="ARBA00022840"/>
    </source>
</evidence>
<keyword evidence="7" id="KW-1185">Reference proteome</keyword>
<accession>A0A345XMN5</accession>
<protein>
    <recommendedName>
        <fullName evidence="5">Putative glutamate--cysteine ligase 2</fullName>
        <ecNumber evidence="5">6.3.2.2</ecNumber>
    </recommendedName>
    <alternativeName>
        <fullName evidence="5">Gamma-glutamylcysteine synthetase 2</fullName>
        <shortName evidence="5">GCS 2</shortName>
        <shortName evidence="5">Gamma-GCS 2</shortName>
    </alternativeName>
</protein>
<dbReference type="Pfam" id="PF04107">
    <property type="entry name" value="GCS2"/>
    <property type="match status" value="1"/>
</dbReference>
<evidence type="ECO:0000256" key="2">
    <source>
        <dbReference type="ARBA" id="ARBA00022741"/>
    </source>
</evidence>
<evidence type="ECO:0000256" key="5">
    <source>
        <dbReference type="HAMAP-Rule" id="MF_01609"/>
    </source>
</evidence>
<dbReference type="NCBIfam" id="NF010041">
    <property type="entry name" value="PRK13517.1-1"/>
    <property type="match status" value="1"/>
</dbReference>
<comment type="function">
    <text evidence="5">ATP-dependent carboxylate-amine ligase which exhibits weak glutamate--cysteine ligase activity.</text>
</comment>
<dbReference type="InterPro" id="IPR050141">
    <property type="entry name" value="GCL_type2/YbdK_subfam"/>
</dbReference>
<dbReference type="InterPro" id="IPR014746">
    <property type="entry name" value="Gln_synth/guanido_kin_cat_dom"/>
</dbReference>